<dbReference type="Proteomes" id="UP001458880">
    <property type="component" value="Unassembled WGS sequence"/>
</dbReference>
<proteinExistence type="predicted"/>
<comment type="caution">
    <text evidence="2">The sequence shown here is derived from an EMBL/GenBank/DDBJ whole genome shotgun (WGS) entry which is preliminary data.</text>
</comment>
<evidence type="ECO:0000313" key="2">
    <source>
        <dbReference type="EMBL" id="KAK9754667.1"/>
    </source>
</evidence>
<dbReference type="Pfam" id="PF13843">
    <property type="entry name" value="DDE_Tnp_1_7"/>
    <property type="match status" value="1"/>
</dbReference>
<dbReference type="AlphaFoldDB" id="A0AAW1NCE1"/>
<feature type="domain" description="PiggyBac transposable element-derived protein" evidence="1">
    <location>
        <begin position="18"/>
        <end position="60"/>
    </location>
</feature>
<name>A0AAW1NCE1_POPJA</name>
<dbReference type="PANTHER" id="PTHR47055:SF3">
    <property type="entry name" value="PHORBOL-ESTER_DAG-TYPE DOMAIN-CONTAINING PROTEIN"/>
    <property type="match status" value="1"/>
</dbReference>
<protein>
    <submittedName>
        <fullName evidence="2">Transposase IS4</fullName>
    </submittedName>
</protein>
<evidence type="ECO:0000259" key="1">
    <source>
        <dbReference type="Pfam" id="PF13843"/>
    </source>
</evidence>
<gene>
    <name evidence="2" type="ORF">QE152_g1111</name>
</gene>
<dbReference type="PANTHER" id="PTHR47055">
    <property type="entry name" value="DDE_TNP_1_7 DOMAIN-CONTAINING PROTEIN"/>
    <property type="match status" value="1"/>
</dbReference>
<accession>A0AAW1NCE1</accession>
<evidence type="ECO:0000313" key="3">
    <source>
        <dbReference type="Proteomes" id="UP001458880"/>
    </source>
</evidence>
<dbReference type="EMBL" id="JASPKY010000006">
    <property type="protein sequence ID" value="KAK9754667.1"/>
    <property type="molecule type" value="Genomic_DNA"/>
</dbReference>
<dbReference type="InterPro" id="IPR052638">
    <property type="entry name" value="PiggyBac_TE-derived"/>
</dbReference>
<dbReference type="InterPro" id="IPR029526">
    <property type="entry name" value="PGBD"/>
</dbReference>
<keyword evidence="3" id="KW-1185">Reference proteome</keyword>
<organism evidence="2 3">
    <name type="scientific">Popillia japonica</name>
    <name type="common">Japanese beetle</name>
    <dbReference type="NCBI Taxonomy" id="7064"/>
    <lineage>
        <taxon>Eukaryota</taxon>
        <taxon>Metazoa</taxon>
        <taxon>Ecdysozoa</taxon>
        <taxon>Arthropoda</taxon>
        <taxon>Hexapoda</taxon>
        <taxon>Insecta</taxon>
        <taxon>Pterygota</taxon>
        <taxon>Neoptera</taxon>
        <taxon>Endopterygota</taxon>
        <taxon>Coleoptera</taxon>
        <taxon>Polyphaga</taxon>
        <taxon>Scarabaeiformia</taxon>
        <taxon>Scarabaeidae</taxon>
        <taxon>Rutelinae</taxon>
        <taxon>Popillia</taxon>
    </lineage>
</organism>
<reference evidence="2 3" key="1">
    <citation type="journal article" date="2024" name="BMC Genomics">
        <title>De novo assembly and annotation of Popillia japonica's genome with initial clues to its potential as an invasive pest.</title>
        <authorList>
            <person name="Cucini C."/>
            <person name="Boschi S."/>
            <person name="Funari R."/>
            <person name="Cardaioli E."/>
            <person name="Iannotti N."/>
            <person name="Marturano G."/>
            <person name="Paoli F."/>
            <person name="Bruttini M."/>
            <person name="Carapelli A."/>
            <person name="Frati F."/>
            <person name="Nardi F."/>
        </authorList>
    </citation>
    <scope>NUCLEOTIDE SEQUENCE [LARGE SCALE GENOMIC DNA]</scope>
    <source>
        <strain evidence="2">DMR45628</strain>
    </source>
</reference>
<sequence>MCGSLDSDARYMFPYDVKNLQMYIYFDNLFTSMTLLQELRNRGYHGTGTIRENRIPKSCKIKNNKEMQELRNRGYHGTGTIRENRIPKSCKIKNNKEMKKENRGEYTSQLDRKNGIIVWKWMDNSVVAAASTT</sequence>
<dbReference type="GO" id="GO:0043565">
    <property type="term" value="F:sequence-specific DNA binding"/>
    <property type="evidence" value="ECO:0007669"/>
    <property type="project" value="TreeGrafter"/>
</dbReference>